<dbReference type="OrthoDB" id="740324at2"/>
<keyword evidence="3" id="KW-1185">Reference proteome</keyword>
<dbReference type="Pfam" id="PF08522">
    <property type="entry name" value="BT_3987-like_N"/>
    <property type="match status" value="1"/>
</dbReference>
<feature type="domain" description="BT-3987-like N-terminal" evidence="1">
    <location>
        <begin position="52"/>
        <end position="165"/>
    </location>
</feature>
<evidence type="ECO:0000259" key="1">
    <source>
        <dbReference type="Pfam" id="PF08522"/>
    </source>
</evidence>
<protein>
    <submittedName>
        <fullName evidence="2">DUF1735 domain-containing protein</fullName>
    </submittedName>
</protein>
<evidence type="ECO:0000313" key="2">
    <source>
        <dbReference type="EMBL" id="TCD00031.1"/>
    </source>
</evidence>
<gene>
    <name evidence="2" type="ORF">EZ449_21075</name>
</gene>
<dbReference type="AlphaFoldDB" id="A0A4R0NHG3"/>
<sequence>MKQRFLKYFSLGIVLTTVLISSCTKDDFVSDDTILDDKGTTYFKVLEGSEVKLFFSPFTDVKQVPMFSIRKENPSNQSLQTPASIKIEQNAGIITKYNADHSETFEELPSSFYAFTGDAGYVKTSNGYTVNFAAGVFSQNFKLNIDGSKWIDLSKKYALAFRVTDWGGIKKTAATSDTIVVLLSIKNKWDGVYAVTGSMVDVLGPANSHVNNGLGADAPMQYELRTISPTKCAAYDNYVIGGVWCPFYTGTGLSYYGTFGLVFEFDPVTDKVVSVTNYYGTVANTRAGRLDPSGSKNSYDASTKTLTVKYNMLQPSLVPVAPNVRVTWDEVWKYIASRE</sequence>
<proteinExistence type="predicted"/>
<name>A0A4R0NHG3_9SPHI</name>
<comment type="caution">
    <text evidence="2">The sequence shown here is derived from an EMBL/GenBank/DDBJ whole genome shotgun (WGS) entry which is preliminary data.</text>
</comment>
<organism evidence="2 3">
    <name type="scientific">Pedobacter frigidisoli</name>
    <dbReference type="NCBI Taxonomy" id="2530455"/>
    <lineage>
        <taxon>Bacteria</taxon>
        <taxon>Pseudomonadati</taxon>
        <taxon>Bacteroidota</taxon>
        <taxon>Sphingobacteriia</taxon>
        <taxon>Sphingobacteriales</taxon>
        <taxon>Sphingobacteriaceae</taxon>
        <taxon>Pedobacter</taxon>
    </lineage>
</organism>
<dbReference type="Proteomes" id="UP000291485">
    <property type="component" value="Unassembled WGS sequence"/>
</dbReference>
<evidence type="ECO:0000313" key="3">
    <source>
        <dbReference type="Proteomes" id="UP000291485"/>
    </source>
</evidence>
<dbReference type="InterPro" id="IPR013728">
    <property type="entry name" value="BT_3987-like_N"/>
</dbReference>
<dbReference type="PROSITE" id="PS51257">
    <property type="entry name" value="PROKAR_LIPOPROTEIN"/>
    <property type="match status" value="1"/>
</dbReference>
<reference evidence="2 3" key="1">
    <citation type="submission" date="2019-02" db="EMBL/GenBank/DDBJ databases">
        <title>Pedobacter sp. RP-3-11 sp. nov., isolated from Arctic soil.</title>
        <authorList>
            <person name="Dahal R.H."/>
        </authorList>
    </citation>
    <scope>NUCLEOTIDE SEQUENCE [LARGE SCALE GENOMIC DNA]</scope>
    <source>
        <strain evidence="2 3">RP-3-11</strain>
    </source>
</reference>
<dbReference type="RefSeq" id="WP_131562648.1">
    <property type="nucleotide sequence ID" value="NZ_SJSN01000026.1"/>
</dbReference>
<dbReference type="Gene3D" id="2.60.40.1740">
    <property type="entry name" value="hypothetical protein (bacova_03559)"/>
    <property type="match status" value="1"/>
</dbReference>
<dbReference type="EMBL" id="SJSN01000026">
    <property type="protein sequence ID" value="TCD00031.1"/>
    <property type="molecule type" value="Genomic_DNA"/>
</dbReference>
<accession>A0A4R0NHG3</accession>